<proteinExistence type="inferred from homology"/>
<dbReference type="Proteomes" id="UP000016511">
    <property type="component" value="Unassembled WGS sequence"/>
</dbReference>
<evidence type="ECO:0000259" key="4">
    <source>
        <dbReference type="Pfam" id="PF00534"/>
    </source>
</evidence>
<dbReference type="eggNOG" id="COG0707">
    <property type="taxonomic scope" value="Bacteria"/>
</dbReference>
<keyword evidence="7" id="KW-1185">Reference proteome</keyword>
<evidence type="ECO:0000256" key="2">
    <source>
        <dbReference type="ARBA" id="ARBA00022676"/>
    </source>
</evidence>
<feature type="domain" description="Glycosyl transferase family 1" evidence="4">
    <location>
        <begin position="238"/>
        <end position="361"/>
    </location>
</feature>
<comment type="caution">
    <text evidence="6">The sequence shown here is derived from an EMBL/GenBank/DDBJ whole genome shotgun (WGS) entry which is preliminary data.</text>
</comment>
<name>U1Y912_ANEAE</name>
<dbReference type="GO" id="GO:0009247">
    <property type="term" value="P:glycolipid biosynthetic process"/>
    <property type="evidence" value="ECO:0007669"/>
    <property type="project" value="InterPro"/>
</dbReference>
<dbReference type="GO" id="GO:0016758">
    <property type="term" value="F:hexosyltransferase activity"/>
    <property type="evidence" value="ECO:0007669"/>
    <property type="project" value="InterPro"/>
</dbReference>
<dbReference type="InterPro" id="IPR050519">
    <property type="entry name" value="Glycosyltransf_28_UgtP"/>
</dbReference>
<dbReference type="Pfam" id="PF06925">
    <property type="entry name" value="MGDG_synth"/>
    <property type="match status" value="1"/>
</dbReference>
<evidence type="ECO:0000256" key="1">
    <source>
        <dbReference type="ARBA" id="ARBA00006962"/>
    </source>
</evidence>
<dbReference type="InterPro" id="IPR009695">
    <property type="entry name" value="Diacylglyc_glucosyltr_N"/>
</dbReference>
<sequence length="387" mass="44140">MVNTKTVSTEKILILSGNYGDGHQQVAHAIQESVRLRLPEAETLIVDFMEYIHPYFHSIGRNIFIGGVKNFPSVYGYIYRKTRVTNPFSIFIKSFNHSGIRRMMRLLQEFQPSIVISTFPLAAGMISKIKELGLTNVAAVTVITDHTDHSYWLHPFTDQYIVGSEFVRKSLHQLEVNDDQITVTGIPVRPEFCRAYNRGILRKKFNFDPDLPTILIMGGGYGIMGEGMSELLSSQIFSQPVQLIVVCGHNEKLRREMENHLNFSQQRVLVTGYVNYIHELMAISDFMITKPGGVTTAEAIALELPMLLYKPLPGQEQDNTQFLLNSRVALYAEDEAELQFYIAQVLKNPKLLIQMKESARRMHSKWTASKVVDVISSVNFEWQEIYV</sequence>
<dbReference type="Gene3D" id="3.40.50.2000">
    <property type="entry name" value="Glycogen Phosphorylase B"/>
    <property type="match status" value="1"/>
</dbReference>
<dbReference type="PATRIC" id="fig|649747.3.peg.2914"/>
<accession>U1Y912</accession>
<reference evidence="6 7" key="1">
    <citation type="submission" date="2013-08" db="EMBL/GenBank/DDBJ databases">
        <authorList>
            <person name="Weinstock G."/>
            <person name="Sodergren E."/>
            <person name="Wylie T."/>
            <person name="Fulton L."/>
            <person name="Fulton R."/>
            <person name="Fronick C."/>
            <person name="O'Laughlin M."/>
            <person name="Godfrey J."/>
            <person name="Miner T."/>
            <person name="Herter B."/>
            <person name="Appelbaum E."/>
            <person name="Cordes M."/>
            <person name="Lek S."/>
            <person name="Wollam A."/>
            <person name="Pepin K.H."/>
            <person name="Palsikar V.B."/>
            <person name="Mitreva M."/>
            <person name="Wilson R.K."/>
        </authorList>
    </citation>
    <scope>NUCLEOTIDE SEQUENCE [LARGE SCALE GENOMIC DNA]</scope>
    <source>
        <strain evidence="6 7">ATCC 12856</strain>
    </source>
</reference>
<evidence type="ECO:0000313" key="7">
    <source>
        <dbReference type="Proteomes" id="UP000016511"/>
    </source>
</evidence>
<dbReference type="EMBL" id="AWSJ01000197">
    <property type="protein sequence ID" value="ERI08647.1"/>
    <property type="molecule type" value="Genomic_DNA"/>
</dbReference>
<evidence type="ECO:0000259" key="5">
    <source>
        <dbReference type="Pfam" id="PF06925"/>
    </source>
</evidence>
<dbReference type="RefSeq" id="WP_021622164.1">
    <property type="nucleotide sequence ID" value="NZ_KE952809.1"/>
</dbReference>
<organism evidence="6 7">
    <name type="scientific">Aneurinibacillus aneurinilyticus ATCC 12856</name>
    <dbReference type="NCBI Taxonomy" id="649747"/>
    <lineage>
        <taxon>Bacteria</taxon>
        <taxon>Bacillati</taxon>
        <taxon>Bacillota</taxon>
        <taxon>Bacilli</taxon>
        <taxon>Bacillales</taxon>
        <taxon>Paenibacillaceae</taxon>
        <taxon>Aneurinibacillus group</taxon>
        <taxon>Aneurinibacillus</taxon>
    </lineage>
</organism>
<comment type="similarity">
    <text evidence="1">Belongs to the glycosyltransferase 28 family.</text>
</comment>
<protein>
    <submittedName>
        <fullName evidence="6">Monogalactosyldiacylglycerol synthase protein</fullName>
    </submittedName>
</protein>
<dbReference type="Pfam" id="PF00534">
    <property type="entry name" value="Glycos_transf_1"/>
    <property type="match status" value="1"/>
</dbReference>
<gene>
    <name evidence="6" type="ORF">HMPREF0083_03222</name>
</gene>
<dbReference type="InterPro" id="IPR001296">
    <property type="entry name" value="Glyco_trans_1"/>
</dbReference>
<dbReference type="STRING" id="649747.HMPREF0083_03222"/>
<dbReference type="PANTHER" id="PTHR43025">
    <property type="entry name" value="MONOGALACTOSYLDIACYLGLYCEROL SYNTHASE"/>
    <property type="match status" value="1"/>
</dbReference>
<evidence type="ECO:0000256" key="3">
    <source>
        <dbReference type="ARBA" id="ARBA00022679"/>
    </source>
</evidence>
<dbReference type="GeneID" id="92839679"/>
<keyword evidence="2" id="KW-0328">Glycosyltransferase</keyword>
<dbReference type="PANTHER" id="PTHR43025:SF3">
    <property type="entry name" value="MONOGALACTOSYLDIACYLGLYCEROL SYNTHASE 1, CHLOROPLASTIC"/>
    <property type="match status" value="1"/>
</dbReference>
<keyword evidence="3" id="KW-0808">Transferase</keyword>
<evidence type="ECO:0000313" key="6">
    <source>
        <dbReference type="EMBL" id="ERI08647.1"/>
    </source>
</evidence>
<dbReference type="AlphaFoldDB" id="U1Y912"/>
<dbReference type="HOGENOM" id="CLU_028367_0_1_9"/>
<dbReference type="SUPFAM" id="SSF53756">
    <property type="entry name" value="UDP-Glycosyltransferase/glycogen phosphorylase"/>
    <property type="match status" value="1"/>
</dbReference>
<dbReference type="GO" id="GO:0016020">
    <property type="term" value="C:membrane"/>
    <property type="evidence" value="ECO:0007669"/>
    <property type="project" value="GOC"/>
</dbReference>
<feature type="domain" description="Diacylglycerol glucosyltransferase N-terminal" evidence="5">
    <location>
        <begin position="23"/>
        <end position="188"/>
    </location>
</feature>